<protein>
    <submittedName>
        <fullName evidence="1">Uncharacterized protein</fullName>
    </submittedName>
</protein>
<dbReference type="KEGG" id="lua:D4A81_10945"/>
<organism evidence="1 2">
    <name type="scientific">Lachnoanaerobaculum umeaense</name>
    <dbReference type="NCBI Taxonomy" id="617123"/>
    <lineage>
        <taxon>Bacteria</taxon>
        <taxon>Bacillati</taxon>
        <taxon>Bacillota</taxon>
        <taxon>Clostridia</taxon>
        <taxon>Lachnospirales</taxon>
        <taxon>Lachnospiraceae</taxon>
        <taxon>Lachnoanaerobaculum</taxon>
    </lineage>
</organism>
<reference evidence="1 2" key="1">
    <citation type="submission" date="2018-09" db="EMBL/GenBank/DDBJ databases">
        <title>Genome sequencing of Lachnoanaerobaculum umeaense DSM 23576.</title>
        <authorList>
            <person name="Kook J.-K."/>
            <person name="Park S.-N."/>
            <person name="Lim Y.K."/>
        </authorList>
    </citation>
    <scope>NUCLEOTIDE SEQUENCE [LARGE SCALE GENOMIC DNA]</scope>
    <source>
        <strain evidence="2">DSM 23576 \ CCUG 58757</strain>
    </source>
</reference>
<dbReference type="RefSeq" id="WP_111524011.1">
    <property type="nucleotide sequence ID" value="NZ_CP032364.1"/>
</dbReference>
<gene>
    <name evidence="1" type="ORF">D4A81_10945</name>
</gene>
<evidence type="ECO:0000313" key="2">
    <source>
        <dbReference type="Proteomes" id="UP000265562"/>
    </source>
</evidence>
<evidence type="ECO:0000313" key="1">
    <source>
        <dbReference type="EMBL" id="AYB00397.1"/>
    </source>
</evidence>
<name>A0A385Q2U1_9FIRM</name>
<accession>A0A385Q2U1</accession>
<dbReference type="EMBL" id="CP032364">
    <property type="protein sequence ID" value="AYB00397.1"/>
    <property type="molecule type" value="Genomic_DNA"/>
</dbReference>
<dbReference type="Proteomes" id="UP000265562">
    <property type="component" value="Chromosome"/>
</dbReference>
<dbReference type="OrthoDB" id="2066879at2"/>
<sequence length="591" mass="68472">MDIETAATSEIKSRIALTELLSQFINEGDKEPKWDGFIYAYSDKSKSNDNMIGRAPIQVKGKLLKRLSKNGRTYPVDRNNMISYRNDGGIIYFVVELSNDGSKKIFYASLTPYLLNNYLNLPCSGSNINIMLKPLPGKNNDFENLVINFIKDCKKQAVLNTTGKNWEVPEIIKLLGPDNIKMNCNFTARGYDVHDPFSILMHNELYLYMENEESGLRFPIQYLSNIESMCTEVEANVYANGKLYYDKISIEKSKDGSDSVKVGPSLKIIFSEEKATFKYDLKGTLDEQIHSIEFLMDMLVDEGIYFDEDKFSMSPTKKELKKFSNQGMEEKLKKFYEIKNFLEQMGVKDSFDVEKATEKQLCDLEIFIKSVLHDEEIFFNETDLPLLGMFEVGNLHLMLLLRQQDNGSYKIKDYFRTEMHCKLDAEGRNDTSQFCIMRASDYEKASNIGISLIEKSFKEHYNKAHYERTNLCLLEMIKAYDNTRRTELITLAQNLCEWLIQSDEPSPIYTLNLFQCVLRTRELRDEEIKDLSNLTQDENTQIRLGANILLGNHRMARVEYNSLSDEDREAFQQYPIFKFYETDNNEGKVAP</sequence>
<keyword evidence="2" id="KW-1185">Reference proteome</keyword>
<dbReference type="AlphaFoldDB" id="A0A385Q2U1"/>
<proteinExistence type="predicted"/>